<evidence type="ECO:0000259" key="7">
    <source>
        <dbReference type="Pfam" id="PF00135"/>
    </source>
</evidence>
<feature type="domain" description="Carboxylesterase type B" evidence="7">
    <location>
        <begin position="35"/>
        <end position="539"/>
    </location>
</feature>
<evidence type="ECO:0000256" key="4">
    <source>
        <dbReference type="ARBA" id="ARBA00023157"/>
    </source>
</evidence>
<keyword evidence="3 6" id="KW-0378">Hydrolase</keyword>
<keyword evidence="5" id="KW-0325">Glycoprotein</keyword>
<dbReference type="AlphaFoldDB" id="A0A0L0CK47"/>
<dbReference type="EC" id="3.1.1.-" evidence="6"/>
<dbReference type="OMA" id="QANEREM"/>
<keyword evidence="2" id="KW-0719">Serine esterase</keyword>
<reference evidence="8 9" key="1">
    <citation type="journal article" date="2015" name="Nat. Commun.">
        <title>Lucilia cuprina genome unlocks parasitic fly biology to underpin future interventions.</title>
        <authorList>
            <person name="Anstead C.A."/>
            <person name="Korhonen P.K."/>
            <person name="Young N.D."/>
            <person name="Hall R.S."/>
            <person name="Jex A.R."/>
            <person name="Murali S.C."/>
            <person name="Hughes D.S."/>
            <person name="Lee S.F."/>
            <person name="Perry T."/>
            <person name="Stroehlein A.J."/>
            <person name="Ansell B.R."/>
            <person name="Breugelmans B."/>
            <person name="Hofmann A."/>
            <person name="Qu J."/>
            <person name="Dugan S."/>
            <person name="Lee S.L."/>
            <person name="Chao H."/>
            <person name="Dinh H."/>
            <person name="Han Y."/>
            <person name="Doddapaneni H.V."/>
            <person name="Worley K.C."/>
            <person name="Muzny D.M."/>
            <person name="Ioannidis P."/>
            <person name="Waterhouse R.M."/>
            <person name="Zdobnov E.M."/>
            <person name="James P.J."/>
            <person name="Bagnall N.H."/>
            <person name="Kotze A.C."/>
            <person name="Gibbs R.A."/>
            <person name="Richards S."/>
            <person name="Batterham P."/>
            <person name="Gasser R.B."/>
        </authorList>
    </citation>
    <scope>NUCLEOTIDE SEQUENCE [LARGE SCALE GENOMIC DNA]</scope>
    <source>
        <strain evidence="8 9">LS</strain>
        <tissue evidence="8">Full body</tissue>
    </source>
</reference>
<comment type="caution">
    <text evidence="8">The sequence shown here is derived from an EMBL/GenBank/DDBJ whole genome shotgun (WGS) entry which is preliminary data.</text>
</comment>
<dbReference type="OrthoDB" id="19653at2759"/>
<dbReference type="InterPro" id="IPR029058">
    <property type="entry name" value="AB_hydrolase_fold"/>
</dbReference>
<dbReference type="GO" id="GO:0052689">
    <property type="term" value="F:carboxylic ester hydrolase activity"/>
    <property type="evidence" value="ECO:0007669"/>
    <property type="project" value="UniProtKB-KW"/>
</dbReference>
<dbReference type="Gene3D" id="3.40.50.1820">
    <property type="entry name" value="alpha/beta hydrolase"/>
    <property type="match status" value="1"/>
</dbReference>
<keyword evidence="4" id="KW-1015">Disulfide bond</keyword>
<dbReference type="PANTHER" id="PTHR43142">
    <property type="entry name" value="CARBOXYLIC ESTER HYDROLASE"/>
    <property type="match status" value="1"/>
</dbReference>
<evidence type="ECO:0000256" key="5">
    <source>
        <dbReference type="ARBA" id="ARBA00023180"/>
    </source>
</evidence>
<dbReference type="SUPFAM" id="SSF53474">
    <property type="entry name" value="alpha/beta-Hydrolases"/>
    <property type="match status" value="1"/>
</dbReference>
<keyword evidence="9" id="KW-1185">Reference proteome</keyword>
<dbReference type="InterPro" id="IPR002018">
    <property type="entry name" value="CarbesteraseB"/>
</dbReference>
<evidence type="ECO:0000256" key="3">
    <source>
        <dbReference type="ARBA" id="ARBA00022801"/>
    </source>
</evidence>
<dbReference type="EMBL" id="JRES01000377">
    <property type="protein sequence ID" value="KNC31844.1"/>
    <property type="molecule type" value="Genomic_DNA"/>
</dbReference>
<dbReference type="PANTHER" id="PTHR43142:SF1">
    <property type="entry name" value="CARBOXYLIC ESTER HYDROLASE"/>
    <property type="match status" value="1"/>
</dbReference>
<evidence type="ECO:0000256" key="6">
    <source>
        <dbReference type="RuleBase" id="RU361235"/>
    </source>
</evidence>
<accession>A0A0L0CK47</accession>
<evidence type="ECO:0000256" key="1">
    <source>
        <dbReference type="ARBA" id="ARBA00005964"/>
    </source>
</evidence>
<dbReference type="InterPro" id="IPR019826">
    <property type="entry name" value="Carboxylesterase_B_AS"/>
</dbReference>
<dbReference type="Pfam" id="PF00135">
    <property type="entry name" value="COesterase"/>
    <property type="match status" value="1"/>
</dbReference>
<dbReference type="PROSITE" id="PS00122">
    <property type="entry name" value="CARBOXYLESTERASE_B_1"/>
    <property type="match status" value="1"/>
</dbReference>
<organism evidence="8 9">
    <name type="scientific">Lucilia cuprina</name>
    <name type="common">Green bottle fly</name>
    <name type="synonym">Australian sheep blowfly</name>
    <dbReference type="NCBI Taxonomy" id="7375"/>
    <lineage>
        <taxon>Eukaryota</taxon>
        <taxon>Metazoa</taxon>
        <taxon>Ecdysozoa</taxon>
        <taxon>Arthropoda</taxon>
        <taxon>Hexapoda</taxon>
        <taxon>Insecta</taxon>
        <taxon>Pterygota</taxon>
        <taxon>Neoptera</taxon>
        <taxon>Endopterygota</taxon>
        <taxon>Diptera</taxon>
        <taxon>Brachycera</taxon>
        <taxon>Muscomorpha</taxon>
        <taxon>Oestroidea</taxon>
        <taxon>Calliphoridae</taxon>
        <taxon>Luciliinae</taxon>
        <taxon>Lucilia</taxon>
    </lineage>
</organism>
<name>A0A0L0CK47_LUCCU</name>
<sequence>MAFELSEKDKIFYKIKTLEFKINQNQKPVDNEKVEIKIHTGKIRGCKRYTLYKKIYYSFERIPYALPPIGDLRFRAPKPMTAWKDVKDCTMYGEKPMQCSPLEPQTIEGSEDCLFVNVYTNNLKPLKARPIMVWIYGGGFQFGEANREWYGPDFFMHKDVILITVQYRLGALGFLSLEDPVLHTPGNAGLKDIILALNWVKKNAASFGGNPECVTLFGESAGGAAVQFLMLSEHARGLFQRAILQSGVATADWATTECTKRAYDLAVAAGYQGKQKEKHILKYLRSLTATEILEAERKIVQANEREMFLFGPNIEPYFTAHTVFCKPVEELLENAWGNKIPIILGANSMEGLFFQKSAVKNLPDSLKVLETCTKYVPKAAAHQIGSVECQEKGLKLREIHVKGEEPTLEDLYEIISYAYNWHPIQKTIDARLKYARKTSTFLYRFDFNSNKLINPFRLMHSLDNESVKTTAVTGAAHTDELSYLFSSVLAKPMEGQSREYRCMKRMISLWTLFAETGKIPGIDGVKWRSLQRHDKNSFKCLNIGDDLNFIDLP</sequence>
<evidence type="ECO:0000256" key="2">
    <source>
        <dbReference type="ARBA" id="ARBA00022487"/>
    </source>
</evidence>
<evidence type="ECO:0000313" key="9">
    <source>
        <dbReference type="Proteomes" id="UP000037069"/>
    </source>
</evidence>
<evidence type="ECO:0000313" key="8">
    <source>
        <dbReference type="EMBL" id="KNC31844.1"/>
    </source>
</evidence>
<proteinExistence type="inferred from homology"/>
<dbReference type="Proteomes" id="UP000037069">
    <property type="component" value="Unassembled WGS sequence"/>
</dbReference>
<protein>
    <recommendedName>
        <fullName evidence="6">Carboxylic ester hydrolase</fullName>
        <ecNumber evidence="6">3.1.1.-</ecNumber>
    </recommendedName>
</protein>
<dbReference type="STRING" id="7375.A0A0L0CK47"/>
<comment type="similarity">
    <text evidence="1 6">Belongs to the type-B carboxylesterase/lipase family.</text>
</comment>
<dbReference type="ESTHER" id="luccu-a0a0l0ck47">
    <property type="family name" value="Carb_B_Arthropoda"/>
</dbReference>
<gene>
    <name evidence="8" type="ORF">FF38_12453</name>
</gene>